<evidence type="ECO:0000256" key="17">
    <source>
        <dbReference type="ARBA" id="ARBA00064003"/>
    </source>
</evidence>
<dbReference type="Gene3D" id="1.20.120.160">
    <property type="entry name" value="HPT domain"/>
    <property type="match status" value="1"/>
</dbReference>
<dbReference type="SMART" id="SM00448">
    <property type="entry name" value="REC"/>
    <property type="match status" value="1"/>
</dbReference>
<feature type="domain" description="Response regulatory" evidence="24">
    <location>
        <begin position="485"/>
        <end position="602"/>
    </location>
</feature>
<dbReference type="InterPro" id="IPR036097">
    <property type="entry name" value="HisK_dim/P_sf"/>
</dbReference>
<dbReference type="Gene3D" id="1.10.287.130">
    <property type="match status" value="1"/>
</dbReference>
<evidence type="ECO:0000256" key="2">
    <source>
        <dbReference type="ARBA" id="ARBA00004651"/>
    </source>
</evidence>
<evidence type="ECO:0000256" key="12">
    <source>
        <dbReference type="ARBA" id="ARBA00022989"/>
    </source>
</evidence>
<protein>
    <recommendedName>
        <fullName evidence="18">Sensory/regulatory protein RpfC</fullName>
        <ecNumber evidence="3">2.7.13.3</ecNumber>
    </recommendedName>
    <alternativeName>
        <fullName evidence="19">Virulence sensor protein BvgS</fullName>
    </alternativeName>
</protein>
<dbReference type="Pfam" id="PF00072">
    <property type="entry name" value="Response_reg"/>
    <property type="match status" value="1"/>
</dbReference>
<dbReference type="GO" id="GO:0000155">
    <property type="term" value="F:phosphorelay sensor kinase activity"/>
    <property type="evidence" value="ECO:0007669"/>
    <property type="project" value="InterPro"/>
</dbReference>
<gene>
    <name evidence="25" type="ORF">V4F39_07165</name>
</gene>
<dbReference type="SUPFAM" id="SSF52172">
    <property type="entry name" value="CheY-like"/>
    <property type="match status" value="1"/>
</dbReference>
<dbReference type="InterPro" id="IPR003594">
    <property type="entry name" value="HATPase_dom"/>
</dbReference>
<evidence type="ECO:0000256" key="1">
    <source>
        <dbReference type="ARBA" id="ARBA00000085"/>
    </source>
</evidence>
<keyword evidence="13" id="KW-0902">Two-component regulatory system</keyword>
<dbReference type="SMART" id="SM00387">
    <property type="entry name" value="HATPase_c"/>
    <property type="match status" value="1"/>
</dbReference>
<evidence type="ECO:0000256" key="6">
    <source>
        <dbReference type="ARBA" id="ARBA00022679"/>
    </source>
</evidence>
<dbReference type="Gene3D" id="3.30.565.10">
    <property type="entry name" value="Histidine kinase-like ATPase, C-terminal domain"/>
    <property type="match status" value="1"/>
</dbReference>
<dbReference type="InterPro" id="IPR003661">
    <property type="entry name" value="HisK_dim/P_dom"/>
</dbReference>
<evidence type="ECO:0000256" key="13">
    <source>
        <dbReference type="ARBA" id="ARBA00023012"/>
    </source>
</evidence>
<comment type="function">
    <text evidence="16">Member of the two-component regulatory system BvgS/BvgA. Phosphorylates BvgA via a four-step phosphorelay in response to environmental signals.</text>
</comment>
<name>A0AAW9QAB9_9BURK</name>
<dbReference type="Pfam" id="PF02518">
    <property type="entry name" value="HATPase_c"/>
    <property type="match status" value="1"/>
</dbReference>
<dbReference type="SUPFAM" id="SSF55874">
    <property type="entry name" value="ATPase domain of HSP90 chaperone/DNA topoisomerase II/histidine kinase"/>
    <property type="match status" value="1"/>
</dbReference>
<dbReference type="PROSITE" id="PS50109">
    <property type="entry name" value="HIS_KIN"/>
    <property type="match status" value="1"/>
</dbReference>
<keyword evidence="4" id="KW-1003">Cell membrane</keyword>
<dbReference type="PROSITE" id="PS50110">
    <property type="entry name" value="RESPONSE_REGULATORY"/>
    <property type="match status" value="1"/>
</dbReference>
<evidence type="ECO:0000256" key="20">
    <source>
        <dbReference type="PROSITE-ProRule" id="PRU00169"/>
    </source>
</evidence>
<evidence type="ECO:0000256" key="5">
    <source>
        <dbReference type="ARBA" id="ARBA00022553"/>
    </source>
</evidence>
<sequence>MTSRSAGAPQPRRGWLIGMVGAVLVAAFALAATVQWHQFRSLNAAIQFQGDFLLVNLNQLEVEYMRLQMQWREAAQQKPLDRDALQLRYDIFVSMANLLETERAARLIRDRSKLDRTTHQLQAFVAEADRYLGPEPVRELDEASLRTLLRDLEALTDPIHSLSISASHEVAAQISRRNQTVREHNIVSVALTLVLCVSTLVFALIAVRQMRQLERRQLGLEALAARLRDARLDAEAASQAKSVFLANMSHEIRTPFQGLLGMLSLLRDTRLNAMQLDYLRTATESADHLLAILNDILDMSKLESGTLTLVSDTVVVPRLLGDIEALMKPQAAAKGLALRIDIAPGVPQRIVADATRVKQVLFNLTSNAIKFSDHGSVTLSAGLSHGQLAFTVADTGIGMDDQTMARLFQRFTQGDTSRSRRHGGTGLGLEISRNLARLMGGDIRVSSRTGEGSTFVFVLPLHAAQDQDGAGDAASPPPSFGPSLQVLVAEDHAVNRKYLEALLGRLGHTVSFAANGQEAVRAASARRFDAVLMDLHMPELDGVGATLAIRALGGDHGRVPIIALTADAFAETRERCLAAGMTAFLTKPVEARQLARVLAEHAGGAAVPPGGPARSPAVPPAEEPLLDRQVLDSVIGVMTRDRFALLAEGFLQDCAAIVPQMVDAAVQGSIEAIRATMHGTKGAALNLGLQRLACAAQAVREAAPQGDADELLRRVRHFDAVRRSTADALQQEGLMPQPAGA</sequence>
<keyword evidence="10" id="KW-0418">Kinase</keyword>
<keyword evidence="15 22" id="KW-0472">Membrane</keyword>
<dbReference type="CDD" id="cd00082">
    <property type="entry name" value="HisKA"/>
    <property type="match status" value="1"/>
</dbReference>
<keyword evidence="9" id="KW-0547">Nucleotide-binding</keyword>
<proteinExistence type="predicted"/>
<keyword evidence="26" id="KW-1185">Reference proteome</keyword>
<evidence type="ECO:0000256" key="3">
    <source>
        <dbReference type="ARBA" id="ARBA00012438"/>
    </source>
</evidence>
<dbReference type="InterPro" id="IPR011006">
    <property type="entry name" value="CheY-like_superfamily"/>
</dbReference>
<dbReference type="GO" id="GO:0005886">
    <property type="term" value="C:plasma membrane"/>
    <property type="evidence" value="ECO:0007669"/>
    <property type="project" value="UniProtKB-SubCell"/>
</dbReference>
<dbReference type="Gene3D" id="3.40.50.2300">
    <property type="match status" value="1"/>
</dbReference>
<feature type="modified residue" description="4-aspartylphosphate" evidence="20">
    <location>
        <position position="534"/>
    </location>
</feature>
<dbReference type="CDD" id="cd16922">
    <property type="entry name" value="HATPase_EvgS-ArcB-TorS-like"/>
    <property type="match status" value="1"/>
</dbReference>
<keyword evidence="8" id="KW-0732">Signal</keyword>
<evidence type="ECO:0000256" key="8">
    <source>
        <dbReference type="ARBA" id="ARBA00022729"/>
    </source>
</evidence>
<dbReference type="RefSeq" id="WP_332288628.1">
    <property type="nucleotide sequence ID" value="NZ_JAZIBG010000019.1"/>
</dbReference>
<evidence type="ECO:0000313" key="25">
    <source>
        <dbReference type="EMBL" id="MEF7613687.1"/>
    </source>
</evidence>
<keyword evidence="5 20" id="KW-0597">Phosphoprotein</keyword>
<evidence type="ECO:0000259" key="24">
    <source>
        <dbReference type="PROSITE" id="PS50110"/>
    </source>
</evidence>
<evidence type="ECO:0000256" key="9">
    <source>
        <dbReference type="ARBA" id="ARBA00022741"/>
    </source>
</evidence>
<dbReference type="InterPro" id="IPR001789">
    <property type="entry name" value="Sig_transdc_resp-reg_receiver"/>
</dbReference>
<keyword evidence="11 25" id="KW-0067">ATP-binding</keyword>
<dbReference type="SMART" id="SM00388">
    <property type="entry name" value="HisKA"/>
    <property type="match status" value="1"/>
</dbReference>
<dbReference type="Pfam" id="PF01627">
    <property type="entry name" value="Hpt"/>
    <property type="match status" value="1"/>
</dbReference>
<keyword evidence="7 22" id="KW-0812">Transmembrane</keyword>
<dbReference type="PANTHER" id="PTHR45339">
    <property type="entry name" value="HYBRID SIGNAL TRANSDUCTION HISTIDINE KINASE J"/>
    <property type="match status" value="1"/>
</dbReference>
<comment type="subunit">
    <text evidence="17">At low DSF concentrations, interacts with RpfF.</text>
</comment>
<dbReference type="EMBL" id="JAZIBG010000019">
    <property type="protein sequence ID" value="MEF7613687.1"/>
    <property type="molecule type" value="Genomic_DNA"/>
</dbReference>
<comment type="catalytic activity">
    <reaction evidence="1">
        <text>ATP + protein L-histidine = ADP + protein N-phospho-L-histidine.</text>
        <dbReference type="EC" id="2.7.13.3"/>
    </reaction>
</comment>
<evidence type="ECO:0000256" key="18">
    <source>
        <dbReference type="ARBA" id="ARBA00068150"/>
    </source>
</evidence>
<dbReference type="GO" id="GO:0005524">
    <property type="term" value="F:ATP binding"/>
    <property type="evidence" value="ECO:0007669"/>
    <property type="project" value="UniProtKB-KW"/>
</dbReference>
<dbReference type="FunFam" id="3.30.565.10:FF:000010">
    <property type="entry name" value="Sensor histidine kinase RcsC"/>
    <property type="match status" value="1"/>
</dbReference>
<evidence type="ECO:0000256" key="15">
    <source>
        <dbReference type="ARBA" id="ARBA00023136"/>
    </source>
</evidence>
<comment type="subcellular location">
    <subcellularLocation>
        <location evidence="2">Cell membrane</location>
        <topology evidence="2">Multi-pass membrane protein</topology>
    </subcellularLocation>
</comment>
<dbReference type="AlphaFoldDB" id="A0AAW9QAB9"/>
<reference evidence="25 26" key="1">
    <citation type="submission" date="2024-02" db="EMBL/GenBank/DDBJ databases">
        <title>Genome sequence of Aquincola sp. MAHUQ-54.</title>
        <authorList>
            <person name="Huq M.A."/>
        </authorList>
    </citation>
    <scope>NUCLEOTIDE SEQUENCE [LARGE SCALE GENOMIC DNA]</scope>
    <source>
        <strain evidence="25 26">MAHUQ-54</strain>
    </source>
</reference>
<keyword evidence="6" id="KW-0808">Transferase</keyword>
<keyword evidence="21" id="KW-0175">Coiled coil</keyword>
<dbReference type="PANTHER" id="PTHR45339:SF1">
    <property type="entry name" value="HYBRID SIGNAL TRANSDUCTION HISTIDINE KINASE J"/>
    <property type="match status" value="1"/>
</dbReference>
<evidence type="ECO:0000256" key="7">
    <source>
        <dbReference type="ARBA" id="ARBA00022692"/>
    </source>
</evidence>
<dbReference type="SUPFAM" id="SSF47384">
    <property type="entry name" value="Homodimeric domain of signal transducing histidine kinase"/>
    <property type="match status" value="1"/>
</dbReference>
<evidence type="ECO:0000256" key="22">
    <source>
        <dbReference type="SAM" id="Phobius"/>
    </source>
</evidence>
<feature type="domain" description="Histidine kinase" evidence="23">
    <location>
        <begin position="247"/>
        <end position="463"/>
    </location>
</feature>
<organism evidence="25 26">
    <name type="scientific">Aquincola agrisoli</name>
    <dbReference type="NCBI Taxonomy" id="3119538"/>
    <lineage>
        <taxon>Bacteria</taxon>
        <taxon>Pseudomonadati</taxon>
        <taxon>Pseudomonadota</taxon>
        <taxon>Betaproteobacteria</taxon>
        <taxon>Burkholderiales</taxon>
        <taxon>Sphaerotilaceae</taxon>
        <taxon>Aquincola</taxon>
    </lineage>
</organism>
<keyword evidence="14" id="KW-0843">Virulence</keyword>
<evidence type="ECO:0000256" key="19">
    <source>
        <dbReference type="ARBA" id="ARBA00070152"/>
    </source>
</evidence>
<evidence type="ECO:0000256" key="11">
    <source>
        <dbReference type="ARBA" id="ARBA00022840"/>
    </source>
</evidence>
<dbReference type="InterPro" id="IPR005467">
    <property type="entry name" value="His_kinase_dom"/>
</dbReference>
<comment type="caution">
    <text evidence="25">The sequence shown here is derived from an EMBL/GenBank/DDBJ whole genome shotgun (WGS) entry which is preliminary data.</text>
</comment>
<dbReference type="InterPro" id="IPR036890">
    <property type="entry name" value="HATPase_C_sf"/>
</dbReference>
<dbReference type="InterPro" id="IPR004358">
    <property type="entry name" value="Sig_transdc_His_kin-like_C"/>
</dbReference>
<evidence type="ECO:0000256" key="4">
    <source>
        <dbReference type="ARBA" id="ARBA00022475"/>
    </source>
</evidence>
<evidence type="ECO:0000313" key="26">
    <source>
        <dbReference type="Proteomes" id="UP001336250"/>
    </source>
</evidence>
<dbReference type="CDD" id="cd17546">
    <property type="entry name" value="REC_hyHK_CKI1_RcsC-like"/>
    <property type="match status" value="1"/>
</dbReference>
<dbReference type="PRINTS" id="PR00344">
    <property type="entry name" value="BCTRLSENSOR"/>
</dbReference>
<evidence type="ECO:0000259" key="23">
    <source>
        <dbReference type="PROSITE" id="PS50109"/>
    </source>
</evidence>
<accession>A0AAW9QAB9</accession>
<evidence type="ECO:0000256" key="14">
    <source>
        <dbReference type="ARBA" id="ARBA00023026"/>
    </source>
</evidence>
<dbReference type="SUPFAM" id="SSF47226">
    <property type="entry name" value="Histidine-containing phosphotransfer domain, HPT domain"/>
    <property type="match status" value="1"/>
</dbReference>
<dbReference type="InterPro" id="IPR008207">
    <property type="entry name" value="Sig_transdc_His_kin_Hpt_dom"/>
</dbReference>
<feature type="transmembrane region" description="Helical" evidence="22">
    <location>
        <begin position="186"/>
        <end position="207"/>
    </location>
</feature>
<feature type="coiled-coil region" evidence="21">
    <location>
        <begin position="210"/>
        <end position="240"/>
    </location>
</feature>
<dbReference type="Pfam" id="PF00512">
    <property type="entry name" value="HisKA"/>
    <property type="match status" value="1"/>
</dbReference>
<keyword evidence="12 22" id="KW-1133">Transmembrane helix</keyword>
<dbReference type="EC" id="2.7.13.3" evidence="3"/>
<dbReference type="FunFam" id="1.10.287.130:FF:000002">
    <property type="entry name" value="Two-component osmosensing histidine kinase"/>
    <property type="match status" value="1"/>
</dbReference>
<evidence type="ECO:0000256" key="16">
    <source>
        <dbReference type="ARBA" id="ARBA00058004"/>
    </source>
</evidence>
<dbReference type="InterPro" id="IPR036641">
    <property type="entry name" value="HPT_dom_sf"/>
</dbReference>
<dbReference type="Proteomes" id="UP001336250">
    <property type="component" value="Unassembled WGS sequence"/>
</dbReference>
<evidence type="ECO:0000256" key="10">
    <source>
        <dbReference type="ARBA" id="ARBA00022777"/>
    </source>
</evidence>
<evidence type="ECO:0000256" key="21">
    <source>
        <dbReference type="SAM" id="Coils"/>
    </source>
</evidence>